<evidence type="ECO:0000313" key="1">
    <source>
        <dbReference type="EMBL" id="ETX30221.1"/>
    </source>
</evidence>
<dbReference type="Proteomes" id="UP000023430">
    <property type="component" value="Unassembled WGS sequence"/>
</dbReference>
<comment type="caution">
    <text evidence="1">The sequence shown here is derived from an EMBL/GenBank/DDBJ whole genome shotgun (WGS) entry which is preliminary data.</text>
</comment>
<dbReference type="AlphaFoldDB" id="X7FDR2"/>
<reference evidence="1 2" key="1">
    <citation type="submission" date="2014-01" db="EMBL/GenBank/DDBJ databases">
        <title>Roseivivax isoporae LMG 25204 Genome Sequencing.</title>
        <authorList>
            <person name="Lai Q."/>
            <person name="Li G."/>
            <person name="Shao Z."/>
        </authorList>
    </citation>
    <scope>NUCLEOTIDE SEQUENCE [LARGE SCALE GENOMIC DNA]</scope>
    <source>
        <strain evidence="1 2">LMG 25204</strain>
    </source>
</reference>
<evidence type="ECO:0000313" key="2">
    <source>
        <dbReference type="Proteomes" id="UP000023430"/>
    </source>
</evidence>
<dbReference type="STRING" id="1449351.RISW2_17985"/>
<name>X7FDR2_9RHOB</name>
<dbReference type="RefSeq" id="WP_043767137.1">
    <property type="nucleotide sequence ID" value="NZ_JAME01000005.1"/>
</dbReference>
<sequence>MTTRYTPYLRHPAVRNFTLCKAALLAALIGLGHWAGSLERAEAHDPLESAQTADATAGQVLFGCDGQVRDA</sequence>
<accession>X7FDR2</accession>
<protein>
    <submittedName>
        <fullName evidence="1">Uncharacterized protein</fullName>
    </submittedName>
</protein>
<proteinExistence type="predicted"/>
<keyword evidence="2" id="KW-1185">Reference proteome</keyword>
<organism evidence="1 2">
    <name type="scientific">Roseivivax isoporae LMG 25204</name>
    <dbReference type="NCBI Taxonomy" id="1449351"/>
    <lineage>
        <taxon>Bacteria</taxon>
        <taxon>Pseudomonadati</taxon>
        <taxon>Pseudomonadota</taxon>
        <taxon>Alphaproteobacteria</taxon>
        <taxon>Rhodobacterales</taxon>
        <taxon>Roseobacteraceae</taxon>
        <taxon>Roseivivax</taxon>
    </lineage>
</organism>
<gene>
    <name evidence="1" type="ORF">RISW2_17985</name>
</gene>
<dbReference type="EMBL" id="JAME01000005">
    <property type="protein sequence ID" value="ETX30221.1"/>
    <property type="molecule type" value="Genomic_DNA"/>
</dbReference>